<accession>A0A8B6GMG3</accession>
<proteinExistence type="predicted"/>
<dbReference type="EMBL" id="UYJE01008679">
    <property type="protein sequence ID" value="VDI66139.1"/>
    <property type="molecule type" value="Genomic_DNA"/>
</dbReference>
<keyword evidence="3" id="KW-1185">Reference proteome</keyword>
<dbReference type="InterPro" id="IPR041588">
    <property type="entry name" value="Integrase_H2C2"/>
</dbReference>
<feature type="domain" description="Integrase catalytic" evidence="1">
    <location>
        <begin position="113"/>
        <end position="200"/>
    </location>
</feature>
<comment type="caution">
    <text evidence="2">The sequence shown here is derived from an EMBL/GenBank/DDBJ whole genome shotgun (WGS) entry which is preliminary data.</text>
</comment>
<gene>
    <name evidence="2" type="ORF">MGAL_10B093997</name>
</gene>
<dbReference type="Gene3D" id="1.10.340.70">
    <property type="match status" value="1"/>
</dbReference>
<dbReference type="InterPro" id="IPR050951">
    <property type="entry name" value="Retrovirus_Pol_polyprotein"/>
</dbReference>
<dbReference type="PANTHER" id="PTHR37984">
    <property type="entry name" value="PROTEIN CBG26694"/>
    <property type="match status" value="1"/>
</dbReference>
<dbReference type="GO" id="GO:0015074">
    <property type="term" value="P:DNA integration"/>
    <property type="evidence" value="ECO:0007669"/>
    <property type="project" value="InterPro"/>
</dbReference>
<evidence type="ECO:0000313" key="3">
    <source>
        <dbReference type="Proteomes" id="UP000596742"/>
    </source>
</evidence>
<dbReference type="InterPro" id="IPR012337">
    <property type="entry name" value="RNaseH-like_sf"/>
</dbReference>
<dbReference type="OrthoDB" id="6159079at2759"/>
<dbReference type="Pfam" id="PF17921">
    <property type="entry name" value="Integrase_H2C2"/>
    <property type="match status" value="1"/>
</dbReference>
<protein>
    <recommendedName>
        <fullName evidence="1">Integrase catalytic domain-containing protein</fullName>
    </recommendedName>
</protein>
<dbReference type="Gene3D" id="3.30.420.10">
    <property type="entry name" value="Ribonuclease H-like superfamily/Ribonuclease H"/>
    <property type="match status" value="1"/>
</dbReference>
<evidence type="ECO:0000313" key="2">
    <source>
        <dbReference type="EMBL" id="VDI66139.1"/>
    </source>
</evidence>
<dbReference type="PANTHER" id="PTHR37984:SF15">
    <property type="entry name" value="INTEGRASE CATALYTIC DOMAIN-CONTAINING PROTEIN"/>
    <property type="match status" value="1"/>
</dbReference>
<sequence length="200" mass="23206">MSYNLKAQQQHWWNCKTQLKFVKGCLFYKWLDPAEPRILLLLPKSLKEEAMKYCHDCKTAGHFGQAKTIQKLQQRFIWYQMRMDAILYVQTCSICNINKKSNRTAKGALGQCHAGAPMERVHMDMLGLLVESYSNNKYVLAIIDQFTKWIEFVPLPNQNAETIAKAAVNDFFSKFGCALQIHTDQGRNFDSNLFMNYVAY</sequence>
<evidence type="ECO:0000259" key="1">
    <source>
        <dbReference type="PROSITE" id="PS50994"/>
    </source>
</evidence>
<dbReference type="InterPro" id="IPR001584">
    <property type="entry name" value="Integrase_cat-core"/>
</dbReference>
<name>A0A8B6GMG3_MYTGA</name>
<reference evidence="2" key="1">
    <citation type="submission" date="2018-11" db="EMBL/GenBank/DDBJ databases">
        <authorList>
            <person name="Alioto T."/>
            <person name="Alioto T."/>
        </authorList>
    </citation>
    <scope>NUCLEOTIDE SEQUENCE</scope>
</reference>
<dbReference type="AlphaFoldDB" id="A0A8B6GMG3"/>
<dbReference type="Pfam" id="PF00665">
    <property type="entry name" value="rve"/>
    <property type="match status" value="1"/>
</dbReference>
<dbReference type="SUPFAM" id="SSF53098">
    <property type="entry name" value="Ribonuclease H-like"/>
    <property type="match status" value="1"/>
</dbReference>
<dbReference type="PROSITE" id="PS50994">
    <property type="entry name" value="INTEGRASE"/>
    <property type="match status" value="1"/>
</dbReference>
<dbReference type="InterPro" id="IPR036397">
    <property type="entry name" value="RNaseH_sf"/>
</dbReference>
<dbReference type="GO" id="GO:0003676">
    <property type="term" value="F:nucleic acid binding"/>
    <property type="evidence" value="ECO:0007669"/>
    <property type="project" value="InterPro"/>
</dbReference>
<dbReference type="FunFam" id="1.10.340.70:FF:000001">
    <property type="entry name" value="Retrovirus-related Pol polyprotein from transposon gypsy-like Protein"/>
    <property type="match status" value="1"/>
</dbReference>
<organism evidence="2 3">
    <name type="scientific">Mytilus galloprovincialis</name>
    <name type="common">Mediterranean mussel</name>
    <dbReference type="NCBI Taxonomy" id="29158"/>
    <lineage>
        <taxon>Eukaryota</taxon>
        <taxon>Metazoa</taxon>
        <taxon>Spiralia</taxon>
        <taxon>Lophotrochozoa</taxon>
        <taxon>Mollusca</taxon>
        <taxon>Bivalvia</taxon>
        <taxon>Autobranchia</taxon>
        <taxon>Pteriomorphia</taxon>
        <taxon>Mytilida</taxon>
        <taxon>Mytiloidea</taxon>
        <taxon>Mytilidae</taxon>
        <taxon>Mytilinae</taxon>
        <taxon>Mytilus</taxon>
    </lineage>
</organism>
<dbReference type="Proteomes" id="UP000596742">
    <property type="component" value="Unassembled WGS sequence"/>
</dbReference>